<dbReference type="InterPro" id="IPR050879">
    <property type="entry name" value="Acyltransferase_3"/>
</dbReference>
<feature type="transmembrane region" description="Helical" evidence="2">
    <location>
        <begin position="207"/>
        <end position="227"/>
    </location>
</feature>
<feature type="transmembrane region" description="Helical" evidence="2">
    <location>
        <begin position="46"/>
        <end position="67"/>
    </location>
</feature>
<dbReference type="RefSeq" id="WP_095577791.1">
    <property type="nucleotide sequence ID" value="NZ_CP023147.1"/>
</dbReference>
<evidence type="ECO:0000259" key="3">
    <source>
        <dbReference type="Pfam" id="PF01757"/>
    </source>
</evidence>
<organism evidence="4 5">
    <name type="scientific">Mycobacterium marseillense</name>
    <dbReference type="NCBI Taxonomy" id="701042"/>
    <lineage>
        <taxon>Bacteria</taxon>
        <taxon>Bacillati</taxon>
        <taxon>Actinomycetota</taxon>
        <taxon>Actinomycetes</taxon>
        <taxon>Mycobacteriales</taxon>
        <taxon>Mycobacteriaceae</taxon>
        <taxon>Mycobacterium</taxon>
        <taxon>Mycobacterium avium complex (MAC)</taxon>
    </lineage>
</organism>
<feature type="transmembrane region" description="Helical" evidence="2">
    <location>
        <begin position="289"/>
        <end position="307"/>
    </location>
</feature>
<feature type="transmembrane region" description="Helical" evidence="2">
    <location>
        <begin position="180"/>
        <end position="201"/>
    </location>
</feature>
<keyword evidence="4" id="KW-0808">Transferase</keyword>
<dbReference type="GO" id="GO:0016747">
    <property type="term" value="F:acyltransferase activity, transferring groups other than amino-acyl groups"/>
    <property type="evidence" value="ECO:0007669"/>
    <property type="project" value="InterPro"/>
</dbReference>
<dbReference type="Proteomes" id="UP000216246">
    <property type="component" value="Chromosome"/>
</dbReference>
<name>A0AAC9YMG1_9MYCO</name>
<evidence type="ECO:0000256" key="2">
    <source>
        <dbReference type="SAM" id="Phobius"/>
    </source>
</evidence>
<dbReference type="PANTHER" id="PTHR23028:SF53">
    <property type="entry name" value="ACYL_TRANSF_3 DOMAIN-CONTAINING PROTEIN"/>
    <property type="match status" value="1"/>
</dbReference>
<evidence type="ECO:0000313" key="5">
    <source>
        <dbReference type="Proteomes" id="UP000216246"/>
    </source>
</evidence>
<evidence type="ECO:0000256" key="1">
    <source>
        <dbReference type="SAM" id="MobiDB-lite"/>
    </source>
</evidence>
<dbReference type="InterPro" id="IPR002656">
    <property type="entry name" value="Acyl_transf_3_dom"/>
</dbReference>
<dbReference type="GO" id="GO:0009103">
    <property type="term" value="P:lipopolysaccharide biosynthetic process"/>
    <property type="evidence" value="ECO:0007669"/>
    <property type="project" value="TreeGrafter"/>
</dbReference>
<protein>
    <submittedName>
        <fullName evidence="4">Acyltransferase</fullName>
    </submittedName>
</protein>
<feature type="transmembrane region" description="Helical" evidence="2">
    <location>
        <begin position="87"/>
        <end position="107"/>
    </location>
</feature>
<feature type="transmembrane region" description="Helical" evidence="2">
    <location>
        <begin position="313"/>
        <end position="334"/>
    </location>
</feature>
<dbReference type="GO" id="GO:0016020">
    <property type="term" value="C:membrane"/>
    <property type="evidence" value="ECO:0007669"/>
    <property type="project" value="TreeGrafter"/>
</dbReference>
<gene>
    <name evidence="4" type="ORF">CKJ54_20510</name>
</gene>
<dbReference type="PANTHER" id="PTHR23028">
    <property type="entry name" value="ACETYLTRANSFERASE"/>
    <property type="match status" value="1"/>
</dbReference>
<dbReference type="KEGG" id="mmal:CKJ54_20510"/>
<proteinExistence type="predicted"/>
<feature type="transmembrane region" description="Helical" evidence="2">
    <location>
        <begin position="234"/>
        <end position="253"/>
    </location>
</feature>
<sequence>MKLGQVFDPRNNALNAWRLTLATSVIVGHSYTLTGRPVPTGIVGSLLGSGGVDGFFALSGFLITASWLHHPHLRDYLVARALRILPGYYVCIVVTAFVIAPIAVAIQGGSAMKLLLSTAPVEYVVVNIAVATLKVDVGGTPTGVPHPGTWNSSLWTLMFELGCYFAVAALGMAGLANRRWVSPAILVVAVVGEALTPPMGIGQPMTSQLASATARFAVMFAAGALLYQWRDKIPARWSLVAVSAAVVALGGSLLPHYRLLGGIPLAYAVIASGALIKSKRLRLTTDLSYGVYIYAFPIQQLLVICGVGKLNTIVYATVATLATLPVAAASWFLIEKPAMSLKYRLMKKWSTATPFERNQAADAADPRAEKPTGEISSPAQAAGPPPMAARSEPRHRH</sequence>
<feature type="transmembrane region" description="Helical" evidence="2">
    <location>
        <begin position="153"/>
        <end position="173"/>
    </location>
</feature>
<keyword evidence="2" id="KW-0472">Membrane</keyword>
<dbReference type="EMBL" id="CP023147">
    <property type="protein sequence ID" value="ASW91991.1"/>
    <property type="molecule type" value="Genomic_DNA"/>
</dbReference>
<dbReference type="AlphaFoldDB" id="A0AAC9YMG1"/>
<reference evidence="4 5" key="1">
    <citation type="submission" date="2017-08" db="EMBL/GenBank/DDBJ databases">
        <title>Phylogentic analysis of Mycobacterium avium complex whole genomes.</title>
        <authorList>
            <person name="Caverly L.J."/>
            <person name="Spilker T."/>
            <person name="LiPuma J."/>
        </authorList>
    </citation>
    <scope>NUCLEOTIDE SEQUENCE [LARGE SCALE GENOMIC DNA]</scope>
    <source>
        <strain evidence="4 5">FLAC0026</strain>
    </source>
</reference>
<accession>A0AAC9YMG1</accession>
<dbReference type="Pfam" id="PF01757">
    <property type="entry name" value="Acyl_transf_3"/>
    <property type="match status" value="1"/>
</dbReference>
<feature type="transmembrane region" description="Helical" evidence="2">
    <location>
        <begin position="259"/>
        <end position="277"/>
    </location>
</feature>
<evidence type="ECO:0000313" key="4">
    <source>
        <dbReference type="EMBL" id="ASW91991.1"/>
    </source>
</evidence>
<keyword evidence="2" id="KW-1133">Transmembrane helix</keyword>
<feature type="region of interest" description="Disordered" evidence="1">
    <location>
        <begin position="356"/>
        <end position="397"/>
    </location>
</feature>
<keyword evidence="4" id="KW-0012">Acyltransferase</keyword>
<feature type="domain" description="Acyltransferase 3" evidence="3">
    <location>
        <begin position="11"/>
        <end position="329"/>
    </location>
</feature>
<keyword evidence="2" id="KW-0812">Transmembrane</keyword>